<dbReference type="OrthoDB" id="1931687at2759"/>
<feature type="region of interest" description="Disordered" evidence="1">
    <location>
        <begin position="212"/>
        <end position="232"/>
    </location>
</feature>
<sequence length="232" mass="26460">MGKHARALVAGWKPPMIVVDSVSTPKSEVNWTDAEEQASIRNVRTLNAIFNGVDLNMFKLINSCSSAKEAWKILKVAYEAEYNERVLGIANESNLEEKIPKTKIVQKVLCSLPRKFNRKVTAREEAHDITKLKQDELFGSLLIMDGDNYQRRDGEGRIFKCKDYEEVGHYQTECPTFLRKQKKNFCATLFDEDTDDSEEDYRGTNAFIVNITETDSVVEDESEDSEEESGND</sequence>
<name>A0A5A7T2Y4_CUCMM</name>
<evidence type="ECO:0000313" key="4">
    <source>
        <dbReference type="Proteomes" id="UP000321393"/>
    </source>
</evidence>
<proteinExistence type="predicted"/>
<dbReference type="Proteomes" id="UP000321393">
    <property type="component" value="Unassembled WGS sequence"/>
</dbReference>
<dbReference type="AlphaFoldDB" id="A0A5A7T2Y4"/>
<organism evidence="2 4">
    <name type="scientific">Cucumis melo var. makuwa</name>
    <name type="common">Oriental melon</name>
    <dbReference type="NCBI Taxonomy" id="1194695"/>
    <lineage>
        <taxon>Eukaryota</taxon>
        <taxon>Viridiplantae</taxon>
        <taxon>Streptophyta</taxon>
        <taxon>Embryophyta</taxon>
        <taxon>Tracheophyta</taxon>
        <taxon>Spermatophyta</taxon>
        <taxon>Magnoliopsida</taxon>
        <taxon>eudicotyledons</taxon>
        <taxon>Gunneridae</taxon>
        <taxon>Pentapetalae</taxon>
        <taxon>rosids</taxon>
        <taxon>fabids</taxon>
        <taxon>Cucurbitales</taxon>
        <taxon>Cucurbitaceae</taxon>
        <taxon>Benincaseae</taxon>
        <taxon>Cucumis</taxon>
    </lineage>
</organism>
<gene>
    <name evidence="3" type="ORF">E5676_scaffold529G00610</name>
    <name evidence="2" type="ORF">E6C27_scaffold56G001210</name>
</gene>
<protein>
    <submittedName>
        <fullName evidence="2">Gag-pol polyprotein</fullName>
    </submittedName>
</protein>
<dbReference type="EMBL" id="SSTD01007155">
    <property type="protein sequence ID" value="TYK19087.1"/>
    <property type="molecule type" value="Genomic_DNA"/>
</dbReference>
<evidence type="ECO:0000313" key="2">
    <source>
        <dbReference type="EMBL" id="KAA0035937.1"/>
    </source>
</evidence>
<evidence type="ECO:0000256" key="1">
    <source>
        <dbReference type="SAM" id="MobiDB-lite"/>
    </source>
</evidence>
<dbReference type="Proteomes" id="UP000321947">
    <property type="component" value="Unassembled WGS sequence"/>
</dbReference>
<evidence type="ECO:0000313" key="5">
    <source>
        <dbReference type="Proteomes" id="UP000321947"/>
    </source>
</evidence>
<reference evidence="4 5" key="1">
    <citation type="submission" date="2019-08" db="EMBL/GenBank/DDBJ databases">
        <title>Draft genome sequences of two oriental melons (Cucumis melo L. var makuwa).</title>
        <authorList>
            <person name="Kwon S.-Y."/>
        </authorList>
    </citation>
    <scope>NUCLEOTIDE SEQUENCE [LARGE SCALE GENOMIC DNA]</scope>
    <source>
        <strain evidence="5">cv. Chang Bougi</strain>
        <strain evidence="4">cv. SW 3</strain>
        <tissue evidence="2">Leaf</tissue>
    </source>
</reference>
<accession>A0A5A7T2Y4</accession>
<dbReference type="EMBL" id="SSTE01019881">
    <property type="protein sequence ID" value="KAA0035937.1"/>
    <property type="molecule type" value="Genomic_DNA"/>
</dbReference>
<evidence type="ECO:0000313" key="3">
    <source>
        <dbReference type="EMBL" id="TYK19087.1"/>
    </source>
</evidence>
<comment type="caution">
    <text evidence="2">The sequence shown here is derived from an EMBL/GenBank/DDBJ whole genome shotgun (WGS) entry which is preliminary data.</text>
</comment>
<feature type="compositionally biased region" description="Acidic residues" evidence="1">
    <location>
        <begin position="216"/>
        <end position="232"/>
    </location>
</feature>